<dbReference type="Proteomes" id="UP000649617">
    <property type="component" value="Unassembled WGS sequence"/>
</dbReference>
<feature type="region of interest" description="Disordered" evidence="1">
    <location>
        <begin position="941"/>
        <end position="971"/>
    </location>
</feature>
<evidence type="ECO:0000313" key="3">
    <source>
        <dbReference type="Proteomes" id="UP000649617"/>
    </source>
</evidence>
<reference evidence="2" key="1">
    <citation type="submission" date="2021-02" db="EMBL/GenBank/DDBJ databases">
        <authorList>
            <person name="Dougan E. K."/>
            <person name="Rhodes N."/>
            <person name="Thang M."/>
            <person name="Chan C."/>
        </authorList>
    </citation>
    <scope>NUCLEOTIDE SEQUENCE</scope>
</reference>
<dbReference type="EMBL" id="CAJNIZ010017335">
    <property type="protein sequence ID" value="CAE7396990.1"/>
    <property type="molecule type" value="Genomic_DNA"/>
</dbReference>
<proteinExistence type="predicted"/>
<evidence type="ECO:0000313" key="2">
    <source>
        <dbReference type="EMBL" id="CAE7396990.1"/>
    </source>
</evidence>
<feature type="region of interest" description="Disordered" evidence="1">
    <location>
        <begin position="1"/>
        <end position="74"/>
    </location>
</feature>
<protein>
    <submittedName>
        <fullName evidence="2">Uncharacterized protein</fullName>
    </submittedName>
</protein>
<keyword evidence="3" id="KW-1185">Reference proteome</keyword>
<organism evidence="2 3">
    <name type="scientific">Symbiodinium pilosum</name>
    <name type="common">Dinoflagellate</name>
    <dbReference type="NCBI Taxonomy" id="2952"/>
    <lineage>
        <taxon>Eukaryota</taxon>
        <taxon>Sar</taxon>
        <taxon>Alveolata</taxon>
        <taxon>Dinophyceae</taxon>
        <taxon>Suessiales</taxon>
        <taxon>Symbiodiniaceae</taxon>
        <taxon>Symbiodinium</taxon>
    </lineage>
</organism>
<evidence type="ECO:0000256" key="1">
    <source>
        <dbReference type="SAM" id="MobiDB-lite"/>
    </source>
</evidence>
<feature type="compositionally biased region" description="Basic and acidic residues" evidence="1">
    <location>
        <begin position="35"/>
        <end position="47"/>
    </location>
</feature>
<gene>
    <name evidence="2" type="ORF">SPIL2461_LOCUS9772</name>
</gene>
<name>A0A812QPD6_SYMPI</name>
<dbReference type="OrthoDB" id="431551at2759"/>
<dbReference type="AlphaFoldDB" id="A0A812QPD6"/>
<accession>A0A812QPD6</accession>
<sequence length="971" mass="108349">MAAVDTVLASAESRRRGRFSELLAVKADPAESTSEGERSESDSREAMTPEATLTDCEGTLPSKDEGPNEEEKEALRLYEAKFAENRDGSYKGYERKAFPWFTPAARGEVAPKDFLTRAMSEKEATRPRPKKEFEVDSDGEEVQLCSQCGLPMGETAYRPEEKGYKLVHPECMAQIVLEDAQKQDDKNNAEQRQKKLDSRLEYQIGWRPESVPKSGPVASKLGCSPMPQGLCCLVYDEASRSVRIASTLEPAAAVNLEYLMLCLKVRRTACREPLFSLDPVDPQKLETTPQRKRYEPAWLAGTSVGDVMFQADYFLKELALGEYTMPIVGMMSVFDWSEMTDANKTWAGREWFVVKKAEIRLAEDKTLVPWVKMGVEAREQVVTSKGLEDKPITSKHHPLTRFAEAFTRHFDLIAERKSVIFHLRELAKASVMAKFLVDSKISLDARWFDMAEDMIQSTQPEAFSEIPQLWNMRGNSRIQLQGGKIRDMQTGLQSNLHAIYGGVEFGLDRFQLAQRTALPGAALPSAMPGAPLPGAALTQPGPGRFDITGLQLGPSGRPMFMPQRFQLPPSRDGVPQGVDLALDKFDLSAPDRFANSLPPCSAHFDSIEGRVTLGKAFLKNLQEDSYETLKAEDAKLLQRVFNPVMADRIAEGDSFIPPDPNLDYVQRLRHLIQEEESLTKQRKARFSDKNFTVGMAGAEFPRSWTSRFQILREGGKAQVVARPGLATLKVDEIFTRTLLEDILPTAAPEFAQTTEDGTVFRIYKIGRLEVRTTQAAQAPTQEVLSVFSLRPPCLEGARGRLHTVSPSEKFVKGRLFVEAIDGDHKECAKQLHLCHFYVVLETSSSNVIVTEKLADGSTTWVLNPSQIEDRNSLAKLMIAVDIRMEKATVGNLQVTQESNNIKSAAGAGASERKRYAKDIFALVSPRNLNLSSRRFAGRAYPYPSNSKRSKEFRTRWGAPLPMPEKEEGKGA</sequence>
<comment type="caution">
    <text evidence="2">The sequence shown here is derived from an EMBL/GenBank/DDBJ whole genome shotgun (WGS) entry which is preliminary data.</text>
</comment>